<keyword evidence="11 12" id="KW-0407">Ion channel</keyword>
<name>A0AAD8EG28_DIPPU</name>
<gene>
    <name evidence="13" type="ORF">L9F63_017623</name>
</gene>
<evidence type="ECO:0000256" key="5">
    <source>
        <dbReference type="ARBA" id="ARBA00022692"/>
    </source>
</evidence>
<feature type="non-terminal residue" evidence="13">
    <location>
        <position position="1"/>
    </location>
</feature>
<evidence type="ECO:0000313" key="13">
    <source>
        <dbReference type="EMBL" id="KAJ9589078.1"/>
    </source>
</evidence>
<keyword evidence="7" id="KW-0915">Sodium</keyword>
<evidence type="ECO:0000256" key="8">
    <source>
        <dbReference type="ARBA" id="ARBA00023065"/>
    </source>
</evidence>
<evidence type="ECO:0000256" key="12">
    <source>
        <dbReference type="RuleBase" id="RU000679"/>
    </source>
</evidence>
<keyword evidence="8 12" id="KW-0406">Ion transport</keyword>
<dbReference type="Proteomes" id="UP001233999">
    <property type="component" value="Unassembled WGS sequence"/>
</dbReference>
<keyword evidence="10 12" id="KW-0739">Sodium transport</keyword>
<dbReference type="AlphaFoldDB" id="A0AAD8EG28"/>
<evidence type="ECO:0000256" key="2">
    <source>
        <dbReference type="ARBA" id="ARBA00007193"/>
    </source>
</evidence>
<evidence type="ECO:0000256" key="1">
    <source>
        <dbReference type="ARBA" id="ARBA00004141"/>
    </source>
</evidence>
<comment type="similarity">
    <text evidence="2 12">Belongs to the amiloride-sensitive sodium channel (TC 1.A.6) family.</text>
</comment>
<keyword evidence="5 12" id="KW-0812">Transmembrane</keyword>
<keyword evidence="14" id="KW-1185">Reference proteome</keyword>
<evidence type="ECO:0000256" key="9">
    <source>
        <dbReference type="ARBA" id="ARBA00023136"/>
    </source>
</evidence>
<keyword evidence="9" id="KW-0472">Membrane</keyword>
<comment type="caution">
    <text evidence="13">The sequence shown here is derived from an EMBL/GenBank/DDBJ whole genome shotgun (WGS) entry which is preliminary data.</text>
</comment>
<protein>
    <submittedName>
        <fullName evidence="13">Uncharacterized protein</fullName>
    </submittedName>
</protein>
<evidence type="ECO:0000256" key="3">
    <source>
        <dbReference type="ARBA" id="ARBA00022448"/>
    </source>
</evidence>
<proteinExistence type="inferred from homology"/>
<reference evidence="13" key="2">
    <citation type="submission" date="2023-05" db="EMBL/GenBank/DDBJ databases">
        <authorList>
            <person name="Fouks B."/>
        </authorList>
    </citation>
    <scope>NUCLEOTIDE SEQUENCE</scope>
    <source>
        <strain evidence="13">Stay&amp;Tobe</strain>
        <tissue evidence="13">Testes</tissue>
    </source>
</reference>
<accession>A0AAD8EG28</accession>
<evidence type="ECO:0000256" key="7">
    <source>
        <dbReference type="ARBA" id="ARBA00023053"/>
    </source>
</evidence>
<organism evidence="13 14">
    <name type="scientific">Diploptera punctata</name>
    <name type="common">Pacific beetle cockroach</name>
    <dbReference type="NCBI Taxonomy" id="6984"/>
    <lineage>
        <taxon>Eukaryota</taxon>
        <taxon>Metazoa</taxon>
        <taxon>Ecdysozoa</taxon>
        <taxon>Arthropoda</taxon>
        <taxon>Hexapoda</taxon>
        <taxon>Insecta</taxon>
        <taxon>Pterygota</taxon>
        <taxon>Neoptera</taxon>
        <taxon>Polyneoptera</taxon>
        <taxon>Dictyoptera</taxon>
        <taxon>Blattodea</taxon>
        <taxon>Blaberoidea</taxon>
        <taxon>Blaberidae</taxon>
        <taxon>Diplopterinae</taxon>
        <taxon>Diploptera</taxon>
    </lineage>
</organism>
<evidence type="ECO:0000256" key="4">
    <source>
        <dbReference type="ARBA" id="ARBA00022461"/>
    </source>
</evidence>
<evidence type="ECO:0000256" key="11">
    <source>
        <dbReference type="ARBA" id="ARBA00023303"/>
    </source>
</evidence>
<reference evidence="13" key="1">
    <citation type="journal article" date="2023" name="IScience">
        <title>Live-bearing cockroach genome reveals convergent evolutionary mechanisms linked to viviparity in insects and beyond.</title>
        <authorList>
            <person name="Fouks B."/>
            <person name="Harrison M.C."/>
            <person name="Mikhailova A.A."/>
            <person name="Marchal E."/>
            <person name="English S."/>
            <person name="Carruthers M."/>
            <person name="Jennings E.C."/>
            <person name="Chiamaka E.L."/>
            <person name="Frigard R.A."/>
            <person name="Pippel M."/>
            <person name="Attardo G.M."/>
            <person name="Benoit J.B."/>
            <person name="Bornberg-Bauer E."/>
            <person name="Tobe S.S."/>
        </authorList>
    </citation>
    <scope>NUCLEOTIDE SEQUENCE</scope>
    <source>
        <strain evidence="13">Stay&amp;Tobe</strain>
    </source>
</reference>
<comment type="subcellular location">
    <subcellularLocation>
        <location evidence="1">Membrane</location>
        <topology evidence="1">Multi-pass membrane protein</topology>
    </subcellularLocation>
</comment>
<dbReference type="GO" id="GO:0016020">
    <property type="term" value="C:membrane"/>
    <property type="evidence" value="ECO:0007669"/>
    <property type="project" value="UniProtKB-SubCell"/>
</dbReference>
<evidence type="ECO:0000256" key="6">
    <source>
        <dbReference type="ARBA" id="ARBA00022989"/>
    </source>
</evidence>
<evidence type="ECO:0000256" key="10">
    <source>
        <dbReference type="ARBA" id="ARBA00023201"/>
    </source>
</evidence>
<dbReference type="EMBL" id="JASPKZ010005281">
    <property type="protein sequence ID" value="KAJ9589078.1"/>
    <property type="molecule type" value="Genomic_DNA"/>
</dbReference>
<keyword evidence="3 12" id="KW-0813">Transport</keyword>
<dbReference type="InterPro" id="IPR001873">
    <property type="entry name" value="ENaC"/>
</dbReference>
<sequence>MEHGVYTENSNENHSTGIVQISKNVRRWIIKNYHKRRALFKTSWTFQTRQYFDNTTIHGVQYINEPNRPIFEKMMWFIFTGVGAFQNNPTLTSLDTDYHTWNVKFPAVTFCPITTLSPTRKVDQYRLKSNGWSTPGTQWT</sequence>
<keyword evidence="4 12" id="KW-0894">Sodium channel</keyword>
<keyword evidence="6" id="KW-1133">Transmembrane helix</keyword>
<dbReference type="Pfam" id="PF00858">
    <property type="entry name" value="ASC"/>
    <property type="match status" value="1"/>
</dbReference>
<evidence type="ECO:0000313" key="14">
    <source>
        <dbReference type="Proteomes" id="UP001233999"/>
    </source>
</evidence>
<dbReference type="GO" id="GO:0005272">
    <property type="term" value="F:sodium channel activity"/>
    <property type="evidence" value="ECO:0007669"/>
    <property type="project" value="UniProtKB-KW"/>
</dbReference>